<evidence type="ECO:0000313" key="3">
    <source>
        <dbReference type="Proteomes" id="UP001265746"/>
    </source>
</evidence>
<feature type="region of interest" description="Disordered" evidence="1">
    <location>
        <begin position="195"/>
        <end position="218"/>
    </location>
</feature>
<keyword evidence="3" id="KW-1185">Reference proteome</keyword>
<accession>A0AAD9SKT5</accession>
<dbReference type="InterPro" id="IPR027417">
    <property type="entry name" value="P-loop_NTPase"/>
</dbReference>
<evidence type="ECO:0000313" key="2">
    <source>
        <dbReference type="EMBL" id="KAK2611008.1"/>
    </source>
</evidence>
<dbReference type="EMBL" id="JAUJFL010000002">
    <property type="protein sequence ID" value="KAK2611008.1"/>
    <property type="molecule type" value="Genomic_DNA"/>
</dbReference>
<feature type="region of interest" description="Disordered" evidence="1">
    <location>
        <begin position="88"/>
        <end position="112"/>
    </location>
</feature>
<proteinExistence type="predicted"/>
<protein>
    <submittedName>
        <fullName evidence="2">Uncharacterized protein</fullName>
    </submittedName>
</protein>
<dbReference type="AlphaFoldDB" id="A0AAD9SKT5"/>
<feature type="region of interest" description="Disordered" evidence="1">
    <location>
        <begin position="25"/>
        <end position="49"/>
    </location>
</feature>
<comment type="caution">
    <text evidence="2">The sequence shown here is derived from an EMBL/GenBank/DDBJ whole genome shotgun (WGS) entry which is preliminary data.</text>
</comment>
<organism evidence="2 3">
    <name type="scientific">Phomopsis amygdali</name>
    <name type="common">Fusicoccum amygdali</name>
    <dbReference type="NCBI Taxonomy" id="1214568"/>
    <lineage>
        <taxon>Eukaryota</taxon>
        <taxon>Fungi</taxon>
        <taxon>Dikarya</taxon>
        <taxon>Ascomycota</taxon>
        <taxon>Pezizomycotina</taxon>
        <taxon>Sordariomycetes</taxon>
        <taxon>Sordariomycetidae</taxon>
        <taxon>Diaporthales</taxon>
        <taxon>Diaporthaceae</taxon>
        <taxon>Diaporthe</taxon>
    </lineage>
</organism>
<reference evidence="2" key="1">
    <citation type="submission" date="2023-06" db="EMBL/GenBank/DDBJ databases">
        <authorList>
            <person name="Noh H."/>
        </authorList>
    </citation>
    <scope>NUCLEOTIDE SEQUENCE</scope>
    <source>
        <strain evidence="2">DUCC20226</strain>
    </source>
</reference>
<sequence>MRLGTLSQPVVQHVVVSLSHKPVEEPPLLEEMPSNPKQPGSQPPNAHYIFPSSQGLDRCAILVSGDEDRYTGRNRIVAATRLTLTPASRTNGKASSVPAAESGIRTSQPPGTTGIELMDAPPSWHRSASMLEYHVKYAHGFFLVFNMSSLGTLELVKEMLDAVMYAAAARGLVGGENGPVSVPVVLIGNIDENLRRPEDDRKEGSASPRAEDRSTSTSVRAEAEMLADRWGCELFEVDTSSGDILGDGADQAFSALLQRIAEARRPRGSGVAYGFGEMKPPQRLLVRRTMGRILPEALLRLFAK</sequence>
<dbReference type="Proteomes" id="UP001265746">
    <property type="component" value="Unassembled WGS sequence"/>
</dbReference>
<evidence type="ECO:0000256" key="1">
    <source>
        <dbReference type="SAM" id="MobiDB-lite"/>
    </source>
</evidence>
<gene>
    <name evidence="2" type="ORF">N8I77_004391</name>
</gene>
<feature type="compositionally biased region" description="Polar residues" evidence="1">
    <location>
        <begin position="35"/>
        <end position="44"/>
    </location>
</feature>
<name>A0AAD9SKT5_PHOAM</name>
<feature type="compositionally biased region" description="Basic and acidic residues" evidence="1">
    <location>
        <begin position="195"/>
        <end position="214"/>
    </location>
</feature>
<dbReference type="Gene3D" id="3.40.50.300">
    <property type="entry name" value="P-loop containing nucleotide triphosphate hydrolases"/>
    <property type="match status" value="1"/>
</dbReference>